<comment type="caution">
    <text evidence="1">The sequence shown here is derived from an EMBL/GenBank/DDBJ whole genome shotgun (WGS) entry which is preliminary data.</text>
</comment>
<dbReference type="RefSeq" id="WP_107506234.1">
    <property type="nucleotide sequence ID" value="NZ_PYZL01000062.1"/>
</dbReference>
<protein>
    <submittedName>
        <fullName evidence="1">Uncharacterized protein</fullName>
    </submittedName>
</protein>
<evidence type="ECO:0000313" key="2">
    <source>
        <dbReference type="Proteomes" id="UP000242547"/>
    </source>
</evidence>
<gene>
    <name evidence="1" type="ORF">BUY44_08690</name>
</gene>
<dbReference type="EMBL" id="PYZL01000062">
    <property type="protein sequence ID" value="PTE72002.1"/>
    <property type="molecule type" value="Genomic_DNA"/>
</dbReference>
<dbReference type="AlphaFoldDB" id="A0A2T4KG22"/>
<name>A0A2T4KG22_9STAP</name>
<evidence type="ECO:0000313" key="1">
    <source>
        <dbReference type="EMBL" id="PTE72002.1"/>
    </source>
</evidence>
<reference evidence="1 2" key="1">
    <citation type="journal article" date="2016" name="Front. Microbiol.">
        <title>Comprehensive Phylogenetic Analysis of Bovine Non-aureus Staphylococci Species Based on Whole-Genome Sequencing.</title>
        <authorList>
            <person name="Naushad S."/>
            <person name="Barkema H.W."/>
            <person name="Luby C."/>
            <person name="Condas L.A."/>
            <person name="Nobrega D.B."/>
            <person name="Carson D.A."/>
            <person name="De Buck J."/>
        </authorList>
    </citation>
    <scope>NUCLEOTIDE SEQUENCE [LARGE SCALE GENOMIC DNA]</scope>
    <source>
        <strain evidence="1 2">SNUC 761</strain>
    </source>
</reference>
<proteinExistence type="predicted"/>
<organism evidence="1 2">
    <name type="scientific">Staphylococcus devriesei</name>
    <dbReference type="NCBI Taxonomy" id="586733"/>
    <lineage>
        <taxon>Bacteria</taxon>
        <taxon>Bacillati</taxon>
        <taxon>Bacillota</taxon>
        <taxon>Bacilli</taxon>
        <taxon>Bacillales</taxon>
        <taxon>Staphylococcaceae</taxon>
        <taxon>Staphylococcus</taxon>
    </lineage>
</organism>
<sequence length="77" mass="9213">MTYLDAKNHEPTTSLKYNMPIDKQWTVFWGGNNKLVNYHHDIISQRYAYDLLIANNGFTYMNEGRKMRTFTLLTKMF</sequence>
<dbReference type="Proteomes" id="UP000242547">
    <property type="component" value="Unassembled WGS sequence"/>
</dbReference>
<accession>A0A2T4KG22</accession>